<dbReference type="AlphaFoldDB" id="A0AAN4QB11"/>
<sequence>MIVSVITISLQGNRQNLKAPIFQGLEPSLIFI</sequence>
<dbReference type="Proteomes" id="UP000248291">
    <property type="component" value="Unassembled WGS sequence"/>
</dbReference>
<evidence type="ECO:0000313" key="1">
    <source>
        <dbReference type="EMBL" id="GBH18890.1"/>
    </source>
</evidence>
<accession>A0AAN4QB11</accession>
<evidence type="ECO:0000313" key="2">
    <source>
        <dbReference type="Proteomes" id="UP000248291"/>
    </source>
</evidence>
<gene>
    <name evidence="1" type="ORF">KPSA3_04884</name>
</gene>
<protein>
    <submittedName>
        <fullName evidence="1">Uncharacterized protein</fullName>
    </submittedName>
</protein>
<organism evidence="1 2">
    <name type="scientific">Pseudomonas syringae pv. actinidiae</name>
    <dbReference type="NCBI Taxonomy" id="103796"/>
    <lineage>
        <taxon>Bacteria</taxon>
        <taxon>Pseudomonadati</taxon>
        <taxon>Pseudomonadota</taxon>
        <taxon>Gammaproteobacteria</taxon>
        <taxon>Pseudomonadales</taxon>
        <taxon>Pseudomonadaceae</taxon>
        <taxon>Pseudomonas</taxon>
        <taxon>Pseudomonas syringae</taxon>
    </lineage>
</organism>
<name>A0AAN4QB11_PSESF</name>
<proteinExistence type="predicted"/>
<dbReference type="EMBL" id="BGKA01000181">
    <property type="protein sequence ID" value="GBH18890.1"/>
    <property type="molecule type" value="Genomic_DNA"/>
</dbReference>
<comment type="caution">
    <text evidence="1">The sequence shown here is derived from an EMBL/GenBank/DDBJ whole genome shotgun (WGS) entry which is preliminary data.</text>
</comment>
<reference evidence="1 2" key="1">
    <citation type="submission" date="2018-04" db="EMBL/GenBank/DDBJ databases">
        <title>Draft genome sequence of Pseudomonas syringae pv. actinidiae biovar 3 strains isolated from kiwifruit in Kagawa prefecture.</title>
        <authorList>
            <person name="Tabuchi M."/>
            <person name="Saito M."/>
            <person name="Fujiwara S."/>
            <person name="Sasa N."/>
            <person name="Akimitsu K."/>
            <person name="Gomi K."/>
            <person name="Konishi-Sugita S."/>
            <person name="Hamano K."/>
            <person name="Kataoka I."/>
        </authorList>
    </citation>
    <scope>NUCLEOTIDE SEQUENCE [LARGE SCALE GENOMIC DNA]</scope>
    <source>
        <strain evidence="1 2">MAFF212211</strain>
    </source>
</reference>